<name>A0A7X0HJY0_9ACTN</name>
<dbReference type="RefSeq" id="WP_185035544.1">
    <property type="nucleotide sequence ID" value="NZ_JACHEM010000017.1"/>
</dbReference>
<dbReference type="AlphaFoldDB" id="A0A7X0HJY0"/>
<dbReference type="Proteomes" id="UP000540423">
    <property type="component" value="Unassembled WGS sequence"/>
</dbReference>
<comment type="caution">
    <text evidence="1">The sequence shown here is derived from an EMBL/GenBank/DDBJ whole genome shotgun (WGS) entry which is preliminary data.</text>
</comment>
<accession>A0A7X0HJY0</accession>
<protein>
    <submittedName>
        <fullName evidence="1">Uncharacterized protein</fullName>
    </submittedName>
</protein>
<proteinExistence type="predicted"/>
<evidence type="ECO:0000313" key="1">
    <source>
        <dbReference type="EMBL" id="MBB6439044.1"/>
    </source>
</evidence>
<sequence length="74" mass="7807">MAELADNSPLTTTVRLDAVAAAQVGAAVADRLTPAGHTTDGRVIHQVSDGPIAEFHVVSGRHPSIRFVRLRHGD</sequence>
<reference evidence="1 2" key="1">
    <citation type="submission" date="2020-08" db="EMBL/GenBank/DDBJ databases">
        <title>Genomic Encyclopedia of Type Strains, Phase IV (KMG-IV): sequencing the most valuable type-strain genomes for metagenomic binning, comparative biology and taxonomic classification.</title>
        <authorList>
            <person name="Goeker M."/>
        </authorList>
    </citation>
    <scope>NUCLEOTIDE SEQUENCE [LARGE SCALE GENOMIC DNA]</scope>
    <source>
        <strain evidence="1 2">DSM 40141</strain>
    </source>
</reference>
<gene>
    <name evidence="1" type="ORF">HNQ79_005556</name>
</gene>
<keyword evidence="2" id="KW-1185">Reference proteome</keyword>
<dbReference type="EMBL" id="JACHEM010000017">
    <property type="protein sequence ID" value="MBB6439044.1"/>
    <property type="molecule type" value="Genomic_DNA"/>
</dbReference>
<organism evidence="1 2">
    <name type="scientific">Streptomyces candidus</name>
    <dbReference type="NCBI Taxonomy" id="67283"/>
    <lineage>
        <taxon>Bacteria</taxon>
        <taxon>Bacillati</taxon>
        <taxon>Actinomycetota</taxon>
        <taxon>Actinomycetes</taxon>
        <taxon>Kitasatosporales</taxon>
        <taxon>Streptomycetaceae</taxon>
        <taxon>Streptomyces</taxon>
    </lineage>
</organism>
<evidence type="ECO:0000313" key="2">
    <source>
        <dbReference type="Proteomes" id="UP000540423"/>
    </source>
</evidence>